<evidence type="ECO:0000313" key="3">
    <source>
        <dbReference type="Proteomes" id="UP000769528"/>
    </source>
</evidence>
<evidence type="ECO:0000313" key="2">
    <source>
        <dbReference type="EMBL" id="KAH3672327.1"/>
    </source>
</evidence>
<feature type="region of interest" description="Disordered" evidence="1">
    <location>
        <begin position="1"/>
        <end position="34"/>
    </location>
</feature>
<feature type="region of interest" description="Disordered" evidence="1">
    <location>
        <begin position="232"/>
        <end position="253"/>
    </location>
</feature>
<feature type="compositionally biased region" description="Low complexity" evidence="1">
    <location>
        <begin position="1"/>
        <end position="20"/>
    </location>
</feature>
<feature type="compositionally biased region" description="Low complexity" evidence="1">
    <location>
        <begin position="149"/>
        <end position="161"/>
    </location>
</feature>
<name>A0A9P8PJB1_9ASCO</name>
<proteinExistence type="predicted"/>
<dbReference type="Proteomes" id="UP000769528">
    <property type="component" value="Unassembled WGS sequence"/>
</dbReference>
<reference evidence="2" key="2">
    <citation type="submission" date="2021-01" db="EMBL/GenBank/DDBJ databases">
        <authorList>
            <person name="Schikora-Tamarit M.A."/>
        </authorList>
    </citation>
    <scope>NUCLEOTIDE SEQUENCE</scope>
    <source>
        <strain evidence="2">CBS6341</strain>
    </source>
</reference>
<feature type="region of interest" description="Disordered" evidence="1">
    <location>
        <begin position="149"/>
        <end position="174"/>
    </location>
</feature>
<evidence type="ECO:0000256" key="1">
    <source>
        <dbReference type="SAM" id="MobiDB-lite"/>
    </source>
</evidence>
<keyword evidence="3" id="KW-1185">Reference proteome</keyword>
<accession>A0A9P8PJB1</accession>
<sequence>MIDESPTSSSVSSYQNNTSQPISPLSPLSKPQLTRSLSLKVVREKISNSAKLLMKNLDETEEESSNQYSNNSNNEFEKGENILKSMKYDEFGNIQKIETLTNQILTQEEKLRNSSLSSVVSTTSINFHQSSSRNSSIISETNFSALAPSLDTSSASTPSSELEPHNELLPPFNEPRIGMFKPVYSTDNKSPKPLLHKETDISNLDPLLSSSPKINDLADAMAASILDKVTENKNHSNTNSNNKESTIEDIWEI</sequence>
<reference evidence="2" key="1">
    <citation type="journal article" date="2021" name="Open Biol.">
        <title>Shared evolutionary footprints suggest mitochondrial oxidative damage underlies multiple complex I losses in fungi.</title>
        <authorList>
            <person name="Schikora-Tamarit M.A."/>
            <person name="Marcet-Houben M."/>
            <person name="Nosek J."/>
            <person name="Gabaldon T."/>
        </authorList>
    </citation>
    <scope>NUCLEOTIDE SEQUENCE</scope>
    <source>
        <strain evidence="2">CBS6341</strain>
    </source>
</reference>
<dbReference type="AlphaFoldDB" id="A0A9P8PJB1"/>
<comment type="caution">
    <text evidence="2">The sequence shown here is derived from an EMBL/GenBank/DDBJ whole genome shotgun (WGS) entry which is preliminary data.</text>
</comment>
<feature type="compositionally biased region" description="Low complexity" evidence="1">
    <location>
        <begin position="235"/>
        <end position="244"/>
    </location>
</feature>
<dbReference type="EMBL" id="JAEUBF010001156">
    <property type="protein sequence ID" value="KAH3672327.1"/>
    <property type="molecule type" value="Genomic_DNA"/>
</dbReference>
<organism evidence="2 3">
    <name type="scientific">Wickerhamomyces mucosus</name>
    <dbReference type="NCBI Taxonomy" id="1378264"/>
    <lineage>
        <taxon>Eukaryota</taxon>
        <taxon>Fungi</taxon>
        <taxon>Dikarya</taxon>
        <taxon>Ascomycota</taxon>
        <taxon>Saccharomycotina</taxon>
        <taxon>Saccharomycetes</taxon>
        <taxon>Phaffomycetales</taxon>
        <taxon>Wickerhamomycetaceae</taxon>
        <taxon>Wickerhamomyces</taxon>
    </lineage>
</organism>
<gene>
    <name evidence="2" type="ORF">WICMUC_004298</name>
</gene>
<protein>
    <submittedName>
        <fullName evidence="2">Uncharacterized protein</fullName>
    </submittedName>
</protein>